<evidence type="ECO:0000256" key="2">
    <source>
        <dbReference type="SAM" id="MobiDB-lite"/>
    </source>
</evidence>
<feature type="region of interest" description="Disordered" evidence="2">
    <location>
        <begin position="472"/>
        <end position="491"/>
    </location>
</feature>
<comment type="caution">
    <text evidence="3">The sequence shown here is derived from an EMBL/GenBank/DDBJ whole genome shotgun (WGS) entry which is preliminary data.</text>
</comment>
<dbReference type="EMBL" id="JAGTXO010000017">
    <property type="protein sequence ID" value="KAG8463182.1"/>
    <property type="molecule type" value="Genomic_DNA"/>
</dbReference>
<evidence type="ECO:0000313" key="3">
    <source>
        <dbReference type="EMBL" id="KAG8463182.1"/>
    </source>
</evidence>
<feature type="compositionally biased region" description="Low complexity" evidence="2">
    <location>
        <begin position="248"/>
        <end position="257"/>
    </location>
</feature>
<protein>
    <submittedName>
        <fullName evidence="3">Uncharacterized protein</fullName>
    </submittedName>
</protein>
<feature type="region of interest" description="Disordered" evidence="2">
    <location>
        <begin position="203"/>
        <end position="266"/>
    </location>
</feature>
<evidence type="ECO:0000313" key="4">
    <source>
        <dbReference type="Proteomes" id="UP000751190"/>
    </source>
</evidence>
<organism evidence="3 4">
    <name type="scientific">Diacronema lutheri</name>
    <name type="common">Unicellular marine alga</name>
    <name type="synonym">Monochrysis lutheri</name>
    <dbReference type="NCBI Taxonomy" id="2081491"/>
    <lineage>
        <taxon>Eukaryota</taxon>
        <taxon>Haptista</taxon>
        <taxon>Haptophyta</taxon>
        <taxon>Pavlovophyceae</taxon>
        <taxon>Pavlovales</taxon>
        <taxon>Pavlovaceae</taxon>
        <taxon>Diacronema</taxon>
    </lineage>
</organism>
<dbReference type="Pfam" id="PF13879">
    <property type="entry name" value="Hmw_CFAP97"/>
    <property type="match status" value="1"/>
</dbReference>
<accession>A0A8J5XFZ6</accession>
<keyword evidence="4" id="KW-1185">Reference proteome</keyword>
<dbReference type="OMA" id="EDQFQSR"/>
<dbReference type="PANTHER" id="PTHR23035:SF2">
    <property type="entry name" value="KIAA1430 HOMOLOGUE"/>
    <property type="match status" value="1"/>
</dbReference>
<proteinExistence type="inferred from homology"/>
<dbReference type="Proteomes" id="UP000751190">
    <property type="component" value="Unassembled WGS sequence"/>
</dbReference>
<feature type="region of interest" description="Disordered" evidence="2">
    <location>
        <begin position="501"/>
        <end position="597"/>
    </location>
</feature>
<feature type="compositionally biased region" description="Low complexity" evidence="2">
    <location>
        <begin position="576"/>
        <end position="590"/>
    </location>
</feature>
<dbReference type="InterPro" id="IPR038791">
    <property type="entry name" value="Cfap97/Hemingway"/>
</dbReference>
<reference evidence="3" key="1">
    <citation type="submission" date="2021-05" db="EMBL/GenBank/DDBJ databases">
        <title>The genome of the haptophyte Pavlova lutheri (Diacronema luteri, Pavlovales) - a model for lipid biosynthesis in eukaryotic algae.</title>
        <authorList>
            <person name="Hulatt C.J."/>
            <person name="Posewitz M.C."/>
        </authorList>
    </citation>
    <scope>NUCLEOTIDE SEQUENCE</scope>
    <source>
        <strain evidence="3">NIVA-4/92</strain>
    </source>
</reference>
<dbReference type="PANTHER" id="PTHR23035">
    <property type="entry name" value="CILIA- AND FLAGELLA-ASSOCIATED PROTEIN 97-RELATED"/>
    <property type="match status" value="1"/>
</dbReference>
<gene>
    <name evidence="3" type="ORF">KFE25_011179</name>
</gene>
<name>A0A8J5XFZ6_DIALT</name>
<sequence>MDEFPFRLPPIRGAQDYSHLRGSVVERRSLQREHKRHLARLTRVKPSIDNGPPPMYRHMRHNAKKALMVDERYETIERQNRQLLDKLQHIMLADNGTLAPAAAGPGGAAAVRRVGPVSLNEQLRRHEQRRLTRENESIVRRIMLQKPVYSAHKLEEDYKRNRYYAGQLPASLATTGDSRREPGGILNAVAAWRGVRAQDGAASQPELLRLRGPHARPVADDGDGGEDGARGSGRGRGRGGRGGRGGASRRAAAADGRGVSGAGVGGASSADRALSLADLSDMSLSANAALPPTLAQVGLLLLHVAAKEAGATTLEGLPLDALADTFQERTTGLTADEMAAVWDAATARNMSAAEAALFLEDAIAAAISHDGGPGAGALGDDGEDEITIELPSGTVAYSRAALLAEAGERAEDAALAQADAEAAEAADAARAHRDREAAASVLVPAAAIAAVPEPTAAPAGALAAELAADSTVAEGGAEGGEPAPTGAEGTRARAVLAADADANAEGEGKAGHLGGAADKPAETRVEARAAQPEGEADVGTLVLAADEPAAGEAPVEAHAPRAQPGDAAVALGTSDSGEAATATATVTASESEADQTD</sequence>
<feature type="compositionally biased region" description="Low complexity" evidence="2">
    <location>
        <begin position="480"/>
        <end position="491"/>
    </location>
</feature>
<comment type="similarity">
    <text evidence="1">Belongs to the CFAP97 family.</text>
</comment>
<dbReference type="OrthoDB" id="2163395at2759"/>
<dbReference type="InterPro" id="IPR029488">
    <property type="entry name" value="Hmw/CFAP97"/>
</dbReference>
<evidence type="ECO:0000256" key="1">
    <source>
        <dbReference type="ARBA" id="ARBA00008315"/>
    </source>
</evidence>
<dbReference type="AlphaFoldDB" id="A0A8J5XFZ6"/>